<keyword evidence="2" id="KW-1003">Cell membrane</keyword>
<feature type="transmembrane region" description="Helical" evidence="6">
    <location>
        <begin position="307"/>
        <end position="328"/>
    </location>
</feature>
<evidence type="ECO:0000256" key="5">
    <source>
        <dbReference type="ARBA" id="ARBA00023136"/>
    </source>
</evidence>
<feature type="transmembrane region" description="Helical" evidence="6">
    <location>
        <begin position="46"/>
        <end position="65"/>
    </location>
</feature>
<evidence type="ECO:0000256" key="3">
    <source>
        <dbReference type="ARBA" id="ARBA00022692"/>
    </source>
</evidence>
<dbReference type="Proteomes" id="UP000753802">
    <property type="component" value="Unassembled WGS sequence"/>
</dbReference>
<dbReference type="EMBL" id="JAACJS010000015">
    <property type="protein sequence ID" value="NCI50767.1"/>
    <property type="molecule type" value="Genomic_DNA"/>
</dbReference>
<keyword evidence="8" id="KW-1185">Reference proteome</keyword>
<feature type="transmembrane region" description="Helical" evidence="6">
    <location>
        <begin position="170"/>
        <end position="193"/>
    </location>
</feature>
<comment type="subcellular location">
    <subcellularLocation>
        <location evidence="1">Cell membrane</location>
        <topology evidence="1">Multi-pass membrane protein</topology>
    </subcellularLocation>
</comment>
<feature type="transmembrane region" description="Helical" evidence="6">
    <location>
        <begin position="7"/>
        <end position="26"/>
    </location>
</feature>
<feature type="transmembrane region" description="Helical" evidence="6">
    <location>
        <begin position="227"/>
        <end position="246"/>
    </location>
</feature>
<keyword evidence="3 6" id="KW-0812">Transmembrane</keyword>
<comment type="caution">
    <text evidence="7">The sequence shown here is derived from an EMBL/GenBank/DDBJ whole genome shotgun (WGS) entry which is preliminary data.</text>
</comment>
<proteinExistence type="predicted"/>
<protein>
    <submittedName>
        <fullName evidence="7">Flippase-like domain-containing protein</fullName>
    </submittedName>
</protein>
<feature type="transmembrane region" description="Helical" evidence="6">
    <location>
        <begin position="266"/>
        <end position="286"/>
    </location>
</feature>
<gene>
    <name evidence="7" type="ORF">GWC95_12585</name>
</gene>
<dbReference type="PANTHER" id="PTHR39087">
    <property type="entry name" value="UPF0104 MEMBRANE PROTEIN MJ1595"/>
    <property type="match status" value="1"/>
</dbReference>
<sequence length="337" mass="37603">MKRRLFAIVKYSFFLGLGVFLVWWSLHQIPDDEWGKFKESLANAHYWLMIPVFMILCSSHILRALRWKILMEPMGYTPSFRNTFFAVMIGYLANMAVPRLGEVLKCTILAKYEKVPAEKIVGTIVAERAFDVLCLGLIFALALILQFDVVTGSYQHVKSLRPEHTDAPMAMWKIIAMAAAGLAVAVYVIYLIATKKWRTLLGRIRTIVAGVWEGLITARKLKHKGAFFVYSASIWALYILGTYIGFYATDGTTDLGFKEAVSCLAFASIGMILTPGGIGAYAFLLAKVLEQNGIPYPIGIANGTLQWFAQCIIVLVVGGVCMGLLPFYNKQKTNESR</sequence>
<dbReference type="InterPro" id="IPR022791">
    <property type="entry name" value="L-PG_synthase/AglD"/>
</dbReference>
<evidence type="ECO:0000313" key="7">
    <source>
        <dbReference type="EMBL" id="NCI50767.1"/>
    </source>
</evidence>
<dbReference type="RefSeq" id="WP_161819079.1">
    <property type="nucleotide sequence ID" value="NZ_JAACJS010000015.1"/>
</dbReference>
<keyword evidence="4 6" id="KW-1133">Transmembrane helix</keyword>
<accession>A0ABW9ZWP1</accession>
<evidence type="ECO:0000256" key="2">
    <source>
        <dbReference type="ARBA" id="ARBA00022475"/>
    </source>
</evidence>
<evidence type="ECO:0000256" key="4">
    <source>
        <dbReference type="ARBA" id="ARBA00022989"/>
    </source>
</evidence>
<keyword evidence="5 6" id="KW-0472">Membrane</keyword>
<evidence type="ECO:0000256" key="6">
    <source>
        <dbReference type="SAM" id="Phobius"/>
    </source>
</evidence>
<name>A0ABW9ZWP1_9BACT</name>
<evidence type="ECO:0000313" key="8">
    <source>
        <dbReference type="Proteomes" id="UP000753802"/>
    </source>
</evidence>
<reference evidence="7 8" key="1">
    <citation type="submission" date="2020-01" db="EMBL/GenBank/DDBJ databases">
        <title>Genome analysis.</title>
        <authorList>
            <person name="Wu S."/>
            <person name="Wang G."/>
        </authorList>
    </citation>
    <scope>NUCLEOTIDE SEQUENCE [LARGE SCALE GENOMIC DNA]</scope>
    <source>
        <strain evidence="7 8">SYL130</strain>
    </source>
</reference>
<dbReference type="NCBIfam" id="TIGR00374">
    <property type="entry name" value="flippase-like domain"/>
    <property type="match status" value="1"/>
</dbReference>
<feature type="transmembrane region" description="Helical" evidence="6">
    <location>
        <begin position="129"/>
        <end position="150"/>
    </location>
</feature>
<dbReference type="Pfam" id="PF03706">
    <property type="entry name" value="LPG_synthase_TM"/>
    <property type="match status" value="1"/>
</dbReference>
<dbReference type="PANTHER" id="PTHR39087:SF2">
    <property type="entry name" value="UPF0104 MEMBRANE PROTEIN MJ1595"/>
    <property type="match status" value="1"/>
</dbReference>
<evidence type="ECO:0000256" key="1">
    <source>
        <dbReference type="ARBA" id="ARBA00004651"/>
    </source>
</evidence>
<organism evidence="7 8">
    <name type="scientific">Sediminibacterium roseum</name>
    <dbReference type="NCBI Taxonomy" id="1978412"/>
    <lineage>
        <taxon>Bacteria</taxon>
        <taxon>Pseudomonadati</taxon>
        <taxon>Bacteroidota</taxon>
        <taxon>Chitinophagia</taxon>
        <taxon>Chitinophagales</taxon>
        <taxon>Chitinophagaceae</taxon>
        <taxon>Sediminibacterium</taxon>
    </lineage>
</organism>